<evidence type="ECO:0000256" key="2">
    <source>
        <dbReference type="ARBA" id="ARBA00022980"/>
    </source>
</evidence>
<evidence type="ECO:0000256" key="6">
    <source>
        <dbReference type="SAM" id="MobiDB-lite"/>
    </source>
</evidence>
<comment type="caution">
    <text evidence="8">The sequence shown here is derived from an EMBL/GenBank/DDBJ whole genome shotgun (WGS) entry which is preliminary data.</text>
</comment>
<keyword evidence="2" id="KW-0689">Ribosomal protein</keyword>
<dbReference type="Pfam" id="PF00276">
    <property type="entry name" value="Ribosomal_L23"/>
    <property type="match status" value="1"/>
</dbReference>
<feature type="compositionally biased region" description="Acidic residues" evidence="6">
    <location>
        <begin position="1440"/>
        <end position="1454"/>
    </location>
</feature>
<evidence type="ECO:0000256" key="3">
    <source>
        <dbReference type="ARBA" id="ARBA00023274"/>
    </source>
</evidence>
<keyword evidence="7" id="KW-1133">Transmembrane helix</keyword>
<dbReference type="SUPFAM" id="SSF54189">
    <property type="entry name" value="Ribosomal proteins S24e, L23 and L15e"/>
    <property type="match status" value="1"/>
</dbReference>
<feature type="region of interest" description="Disordered" evidence="6">
    <location>
        <begin position="522"/>
        <end position="597"/>
    </location>
</feature>
<dbReference type="InterPro" id="IPR012678">
    <property type="entry name" value="Ribosomal_uL23/eL15/eS24_sf"/>
</dbReference>
<feature type="coiled-coil region" evidence="5">
    <location>
        <begin position="1205"/>
        <end position="1389"/>
    </location>
</feature>
<dbReference type="PANTHER" id="PTHR12059:SF5">
    <property type="entry name" value="LARGE RIBOSOMAL SUBUNIT PROTEIN UL23M"/>
    <property type="match status" value="1"/>
</dbReference>
<dbReference type="Proteomes" id="UP001342314">
    <property type="component" value="Unassembled WGS sequence"/>
</dbReference>
<reference evidence="8 9" key="1">
    <citation type="submission" date="2021-12" db="EMBL/GenBank/DDBJ databases">
        <title>High titer production of polyol ester of fatty acids by Rhodotorula paludigena BS15 towards product separation-free biomass refinery.</title>
        <authorList>
            <person name="Mano J."/>
            <person name="Ono H."/>
            <person name="Tanaka T."/>
            <person name="Naito K."/>
            <person name="Sushida H."/>
            <person name="Ike M."/>
            <person name="Tokuyasu K."/>
            <person name="Kitaoka M."/>
        </authorList>
    </citation>
    <scope>NUCLEOTIDE SEQUENCE [LARGE SCALE GENOMIC DNA]</scope>
    <source>
        <strain evidence="8 9">BS15</strain>
    </source>
</reference>
<feature type="region of interest" description="Disordered" evidence="6">
    <location>
        <begin position="1091"/>
        <end position="1130"/>
    </location>
</feature>
<evidence type="ECO:0000256" key="7">
    <source>
        <dbReference type="SAM" id="Phobius"/>
    </source>
</evidence>
<dbReference type="GO" id="GO:0005509">
    <property type="term" value="F:calcium ion binding"/>
    <property type="evidence" value="ECO:0007669"/>
    <property type="project" value="InterPro"/>
</dbReference>
<name>A0AAV5GRU0_9BASI</name>
<gene>
    <name evidence="8" type="ORF">Rhopal_005237-T1</name>
</gene>
<proteinExistence type="inferred from homology"/>
<dbReference type="SUPFAM" id="SSF47874">
    <property type="entry name" value="Annexin"/>
    <property type="match status" value="1"/>
</dbReference>
<sequence length="1707" mass="186479">MQAIRRTAQRALAQAGAAAAHTARARPAARCLATHATHTPLDTAAPLPGNRFVVVPSPPSTSADGAVAKPASRYSKHSSRTQGRTPRRVRKATSPTELKADGALGEYEHATAGELRIFLPSVFMRLVRNTGEHRDDPYSATFRTSLQLTKPDITNYLKNIYGLHVTSIRTINYLSALKRNPIGGGYGRSGGTKSYKKVLVTMTEPFWYPEERTRGWLNEHFERDRMEEMRDRKMLKIGDGHKYGVSSSRYRGAHKSKAERERLRAVSKAGGNDVDAREPGEQVALRRPAGLRKKRNVLRSREERVVEERELVEQEMQRLREAGWPWLNLEYSPAPGGFSARLNGVDSAFVERASGSHYAGTFRSLHLHTPARTACSSRQDGELTHLHRQHRRSQAELLEQISDLFDLVSTSRPTSPLLSLPHGAASPGAARTAPLRLLPELLLAFERKRSIQLITVEERQQLQGMVDALPEGMEDQPVGVEQVLELLVNLGVTSHGSSTTPVGTPQAVRTQQETQMLRADAPIYPSADGSPVPRHRRTTSSSSSLSAISTAPSLIPAPVSALQGSPAARRRSLMSTLSRSSPSSSPSQSAAHKSLRKRKTFEDLSALVVQQGGTYLGVGLDGPTGEGWSAEELARKVRAVMATKNPNRERELVALLTPLTYAQAKALDHAYASGSAQGLGQGRTLLDIVTAEKAFKGTVDFALRGLLMGPLAWDVWLLQKALEGTTINDTLLIDLLIARPPSALALLRAAYSHRSSSRALSSATGTTATRSLDVAVLSAYSSNLRLRKAWEVALQARWDDCDGDEEEDVPRDEDTAGASMTQRREKLLKEDLDQLKVALRRGGNTEIAAKILLARSPAHLHALVVEYRKSTGGHSSLTKAIKQCIPAGTLQRVFLHAVENAKNVAEGQPTGVWRDAKALEKAVGPEKGGKREELLWRLIRLHWDRPRFLAVQQAFRQKYRKSLVDRVRSAAPAGVIVDIVDGLVTSATLPEPQPSQQDEQRLEALTSPLRSRTSSSSSLASMPEENAAPLAPPSEVGSEAGSSTSSKSGSRHEAAELEAECELSDPPSPRSPPVLSHEGAHAELDFEMDDAGEGSYDMATPLNRSLAGSEPATPTLPQDGGPMQRSTSHAQPDAIGRLALRKPVSLHFLQYRHLARELNGLGTQPVSVVEHTSSRPSSLFGEGGLDAIIATGSPASHSRDFSGNAEQFQQLLRHAQDLSRKLKETEARFQATASTYEEEVSDLEGRLEEARSELQVKRREEKELRNVEREHLQQISSLEGDIAKLTKSLERSREAYDNMKRSYTSTCDEAERLRALVAETRREHRAAEEAIQTHSLQVQQFERDRDLLQQAISKLEQDLSEARRAQDSLDDQKQENLLLKETIDKLRFEIEEMRSVGRKSGFVDAGPAAGIASPAKSLADSLSRSLGREIASQVAAEQSDSSEGEETEGEDGVDDIIVTTHRRIKKRGKKSSASTPIITHVETSVSVSDADIQTEPVPVREVDVQTDISALNDDLVKAADVKPQVIEVKPPVRTERQMQEDLAKGLGVSLDVVKQAVESQKTGGKAAMARILGEFGKPAVNASSRRTGRWRTRLMPGAVAQAPSYFVNAFPEPARPYVALFVNPGFSLFCFTAAIYLVGVVSGSRFLPVTHHHTVVGLDGGLFPSDLSWEGLAVGTGHDGGFAPEGLASYLYEMIYSGMRSARRIPV</sequence>
<feature type="compositionally biased region" description="Low complexity" evidence="6">
    <location>
        <begin position="1004"/>
        <end position="1021"/>
    </location>
</feature>
<dbReference type="Gene3D" id="1.10.220.10">
    <property type="entry name" value="Annexin"/>
    <property type="match status" value="1"/>
</dbReference>
<keyword evidence="3" id="KW-0687">Ribonucleoprotein</keyword>
<keyword evidence="9" id="KW-1185">Reference proteome</keyword>
<feature type="region of interest" description="Disordered" evidence="6">
    <location>
        <begin position="40"/>
        <end position="97"/>
    </location>
</feature>
<feature type="region of interest" description="Disordered" evidence="6">
    <location>
        <begin position="988"/>
        <end position="1076"/>
    </location>
</feature>
<evidence type="ECO:0000256" key="1">
    <source>
        <dbReference type="ARBA" id="ARBA00006700"/>
    </source>
</evidence>
<feature type="transmembrane region" description="Helical" evidence="7">
    <location>
        <begin position="1617"/>
        <end position="1638"/>
    </location>
</feature>
<keyword evidence="5" id="KW-0175">Coiled coil</keyword>
<feature type="compositionally biased region" description="Basic residues" evidence="6">
    <location>
        <begin position="74"/>
        <end position="91"/>
    </location>
</feature>
<feature type="compositionally biased region" description="Low complexity" evidence="6">
    <location>
        <begin position="1034"/>
        <end position="1048"/>
    </location>
</feature>
<evidence type="ECO:0000313" key="9">
    <source>
        <dbReference type="Proteomes" id="UP001342314"/>
    </source>
</evidence>
<dbReference type="Gene3D" id="3.30.70.330">
    <property type="match status" value="1"/>
</dbReference>
<dbReference type="InterPro" id="IPR037104">
    <property type="entry name" value="Annexin_sf"/>
</dbReference>
<dbReference type="InterPro" id="IPR012677">
    <property type="entry name" value="Nucleotide-bd_a/b_plait_sf"/>
</dbReference>
<dbReference type="GO" id="GO:0005762">
    <property type="term" value="C:mitochondrial large ribosomal subunit"/>
    <property type="evidence" value="ECO:0007669"/>
    <property type="project" value="TreeGrafter"/>
</dbReference>
<dbReference type="GO" id="GO:0003735">
    <property type="term" value="F:structural constituent of ribosome"/>
    <property type="evidence" value="ECO:0007669"/>
    <property type="project" value="InterPro"/>
</dbReference>
<dbReference type="InterPro" id="IPR013025">
    <property type="entry name" value="Ribosomal_uL23-like"/>
</dbReference>
<feature type="compositionally biased region" description="Low complexity" evidence="6">
    <location>
        <begin position="573"/>
        <end position="591"/>
    </location>
</feature>
<accession>A0AAV5GRU0</accession>
<protein>
    <recommendedName>
        <fullName evidence="4">Large ribosomal subunit protein uL23m</fullName>
    </recommendedName>
</protein>
<keyword evidence="7" id="KW-0472">Membrane</keyword>
<feature type="region of interest" description="Disordered" evidence="6">
    <location>
        <begin position="803"/>
        <end position="823"/>
    </location>
</feature>
<feature type="compositionally biased region" description="Low complexity" evidence="6">
    <location>
        <begin position="539"/>
        <end position="554"/>
    </location>
</feature>
<dbReference type="GO" id="GO:0005544">
    <property type="term" value="F:calcium-dependent phospholipid binding"/>
    <property type="evidence" value="ECO:0007669"/>
    <property type="project" value="InterPro"/>
</dbReference>
<comment type="similarity">
    <text evidence="1">Belongs to the universal ribosomal protein uL23 family.</text>
</comment>
<evidence type="ECO:0000313" key="8">
    <source>
        <dbReference type="EMBL" id="GJN92207.1"/>
    </source>
</evidence>
<keyword evidence="7" id="KW-0812">Transmembrane</keyword>
<evidence type="ECO:0000256" key="5">
    <source>
        <dbReference type="SAM" id="Coils"/>
    </source>
</evidence>
<dbReference type="PANTHER" id="PTHR12059">
    <property type="entry name" value="RIBOSOMAL PROTEIN L23-RELATED"/>
    <property type="match status" value="1"/>
</dbReference>
<dbReference type="GO" id="GO:0032543">
    <property type="term" value="P:mitochondrial translation"/>
    <property type="evidence" value="ECO:0007669"/>
    <property type="project" value="TreeGrafter"/>
</dbReference>
<dbReference type="EMBL" id="BQKY01000010">
    <property type="protein sequence ID" value="GJN92207.1"/>
    <property type="molecule type" value="Genomic_DNA"/>
</dbReference>
<feature type="region of interest" description="Disordered" evidence="6">
    <location>
        <begin position="1429"/>
        <end position="1455"/>
    </location>
</feature>
<feature type="region of interest" description="Disordered" evidence="6">
    <location>
        <begin position="265"/>
        <end position="288"/>
    </location>
</feature>
<evidence type="ECO:0000256" key="4">
    <source>
        <dbReference type="ARBA" id="ARBA00039977"/>
    </source>
</evidence>
<organism evidence="8 9">
    <name type="scientific">Rhodotorula paludigena</name>
    <dbReference type="NCBI Taxonomy" id="86838"/>
    <lineage>
        <taxon>Eukaryota</taxon>
        <taxon>Fungi</taxon>
        <taxon>Dikarya</taxon>
        <taxon>Basidiomycota</taxon>
        <taxon>Pucciniomycotina</taxon>
        <taxon>Microbotryomycetes</taxon>
        <taxon>Sporidiobolales</taxon>
        <taxon>Sporidiobolaceae</taxon>
        <taxon>Rhodotorula</taxon>
    </lineage>
</organism>